<dbReference type="GO" id="GO:0006364">
    <property type="term" value="P:rRNA processing"/>
    <property type="evidence" value="ECO:0007669"/>
    <property type="project" value="UniProtKB-KW"/>
</dbReference>
<feature type="compositionally biased region" description="Acidic residues" evidence="8">
    <location>
        <begin position="193"/>
        <end position="203"/>
    </location>
</feature>
<dbReference type="Pfam" id="PF04900">
    <property type="entry name" value="Fcf1"/>
    <property type="match status" value="1"/>
</dbReference>
<evidence type="ECO:0000256" key="8">
    <source>
        <dbReference type="SAM" id="MobiDB-lite"/>
    </source>
</evidence>
<evidence type="ECO:0000256" key="6">
    <source>
        <dbReference type="ARBA" id="ARBA00038503"/>
    </source>
</evidence>
<feature type="compositionally biased region" description="Basic and acidic residues" evidence="8">
    <location>
        <begin position="161"/>
        <end position="170"/>
    </location>
</feature>
<keyword evidence="2" id="KW-0690">Ribosome biogenesis</keyword>
<evidence type="ECO:0000256" key="4">
    <source>
        <dbReference type="ARBA" id="ARBA00023242"/>
    </source>
</evidence>
<evidence type="ECO:0000256" key="7">
    <source>
        <dbReference type="ARBA" id="ARBA00076388"/>
    </source>
</evidence>
<dbReference type="InterPro" id="IPR029060">
    <property type="entry name" value="PIN-like_dom_sf"/>
</dbReference>
<reference evidence="10 11" key="1">
    <citation type="journal article" date="2016" name="Nat. Commun.">
        <title>Ectomycorrhizal ecology is imprinted in the genome of the dominant symbiotic fungus Cenococcum geophilum.</title>
        <authorList>
            <consortium name="DOE Joint Genome Institute"/>
            <person name="Peter M."/>
            <person name="Kohler A."/>
            <person name="Ohm R.A."/>
            <person name="Kuo A."/>
            <person name="Krutzmann J."/>
            <person name="Morin E."/>
            <person name="Arend M."/>
            <person name="Barry K.W."/>
            <person name="Binder M."/>
            <person name="Choi C."/>
            <person name="Clum A."/>
            <person name="Copeland A."/>
            <person name="Grisel N."/>
            <person name="Haridas S."/>
            <person name="Kipfer T."/>
            <person name="LaButti K."/>
            <person name="Lindquist E."/>
            <person name="Lipzen A."/>
            <person name="Maire R."/>
            <person name="Meier B."/>
            <person name="Mihaltcheva S."/>
            <person name="Molinier V."/>
            <person name="Murat C."/>
            <person name="Poggeler S."/>
            <person name="Quandt C.A."/>
            <person name="Sperisen C."/>
            <person name="Tritt A."/>
            <person name="Tisserant E."/>
            <person name="Crous P.W."/>
            <person name="Henrissat B."/>
            <person name="Nehls U."/>
            <person name="Egli S."/>
            <person name="Spatafora J.W."/>
            <person name="Grigoriev I.V."/>
            <person name="Martin F.M."/>
        </authorList>
    </citation>
    <scope>NUCLEOTIDE SEQUENCE [LARGE SCALE GENOMIC DNA]</scope>
    <source>
        <strain evidence="10 11">CBS 459.81</strain>
    </source>
</reference>
<name>A0A8E2E903_9PEZI</name>
<evidence type="ECO:0000256" key="3">
    <source>
        <dbReference type="ARBA" id="ARBA00022552"/>
    </source>
</evidence>
<dbReference type="Pfam" id="PF24779">
    <property type="entry name" value="UTP23_sensor"/>
    <property type="match status" value="1"/>
</dbReference>
<accession>A0A8E2E903</accession>
<protein>
    <recommendedName>
        <fullName evidence="7">U three protein 23</fullName>
    </recommendedName>
</protein>
<dbReference type="Proteomes" id="UP000250266">
    <property type="component" value="Unassembled WGS sequence"/>
</dbReference>
<keyword evidence="11" id="KW-1185">Reference proteome</keyword>
<dbReference type="SUPFAM" id="SSF88723">
    <property type="entry name" value="PIN domain-like"/>
    <property type="match status" value="1"/>
</dbReference>
<keyword evidence="4" id="KW-0539">Nucleus</keyword>
<feature type="compositionally biased region" description="Basic residues" evidence="8">
    <location>
        <begin position="240"/>
        <end position="249"/>
    </location>
</feature>
<comment type="function">
    <text evidence="5">Involved in rRNA-processing and ribosome biogenesis.</text>
</comment>
<evidence type="ECO:0000256" key="5">
    <source>
        <dbReference type="ARBA" id="ARBA00037300"/>
    </source>
</evidence>
<gene>
    <name evidence="10" type="ORF">K432DRAFT_383145</name>
</gene>
<dbReference type="FunFam" id="3.40.50.1010:FF:000006">
    <property type="entry name" value="rRNA-processing protein UTP23 homolog"/>
    <property type="match status" value="1"/>
</dbReference>
<dbReference type="EMBL" id="KV745010">
    <property type="protein sequence ID" value="OCK79346.1"/>
    <property type="molecule type" value="Genomic_DNA"/>
</dbReference>
<evidence type="ECO:0000313" key="10">
    <source>
        <dbReference type="EMBL" id="OCK79346.1"/>
    </source>
</evidence>
<feature type="domain" description="UTP23 sensor motif region" evidence="9">
    <location>
        <begin position="225"/>
        <end position="243"/>
    </location>
</feature>
<organism evidence="10 11">
    <name type="scientific">Lepidopterella palustris CBS 459.81</name>
    <dbReference type="NCBI Taxonomy" id="1314670"/>
    <lineage>
        <taxon>Eukaryota</taxon>
        <taxon>Fungi</taxon>
        <taxon>Dikarya</taxon>
        <taxon>Ascomycota</taxon>
        <taxon>Pezizomycotina</taxon>
        <taxon>Dothideomycetes</taxon>
        <taxon>Pleosporomycetidae</taxon>
        <taxon>Mytilinidiales</taxon>
        <taxon>Argynnaceae</taxon>
        <taxon>Lepidopterella</taxon>
    </lineage>
</organism>
<proteinExistence type="inferred from homology"/>
<sequence length="249" mass="28862">MRGKRAKQYRKLMHAYAVSFNFREPYQVLLDAQVIQDAARFKMDLIGGLERTLQGTIKPMVTQCCMRHLYDAQPKDDALIDQAKQYERRRCNHHELEKPLSALDCLSEVVDQKTNLTNKHRYVVASQDPKLRAHMRRIPGVPLVYINRSVMILEPMANTTKDVREQEERRKLKAGLKGRHGGDVAHKRKREDEDMDQEVENVQDLDSKSTLDQSIPLGERQPKKKKHRKGDKGPNPLSVRKPKIKPSRP</sequence>
<dbReference type="GO" id="GO:0032040">
    <property type="term" value="C:small-subunit processome"/>
    <property type="evidence" value="ECO:0007669"/>
    <property type="project" value="InterPro"/>
</dbReference>
<evidence type="ECO:0000256" key="2">
    <source>
        <dbReference type="ARBA" id="ARBA00022517"/>
    </source>
</evidence>
<dbReference type="PANTHER" id="PTHR12416">
    <property type="entry name" value="RRNA-PROCESSING PROTEIN UTP23 HOMOLOG"/>
    <property type="match status" value="1"/>
</dbReference>
<keyword evidence="3" id="KW-0698">rRNA processing</keyword>
<dbReference type="InterPro" id="IPR006984">
    <property type="entry name" value="Fcf1/UTP23"/>
</dbReference>
<evidence type="ECO:0000313" key="11">
    <source>
        <dbReference type="Proteomes" id="UP000250266"/>
    </source>
</evidence>
<comment type="similarity">
    <text evidence="6">Belongs to the UTP23/FCF1 family. UTP23 subfamily.</text>
</comment>
<dbReference type="InterPro" id="IPR057776">
    <property type="entry name" value="UTP23_sensor"/>
</dbReference>
<comment type="subcellular location">
    <subcellularLocation>
        <location evidence="1">Nucleus</location>
        <location evidence="1">Nucleolus</location>
    </subcellularLocation>
</comment>
<dbReference type="AlphaFoldDB" id="A0A8E2E903"/>
<dbReference type="CDD" id="cd09865">
    <property type="entry name" value="PIN_ScUtp23p-like"/>
    <property type="match status" value="1"/>
</dbReference>
<dbReference type="Gene3D" id="3.40.50.1010">
    <property type="entry name" value="5'-nuclease"/>
    <property type="match status" value="1"/>
</dbReference>
<dbReference type="OrthoDB" id="25675at2759"/>
<evidence type="ECO:0000256" key="1">
    <source>
        <dbReference type="ARBA" id="ARBA00004604"/>
    </source>
</evidence>
<evidence type="ECO:0000259" key="9">
    <source>
        <dbReference type="Pfam" id="PF24779"/>
    </source>
</evidence>
<feature type="region of interest" description="Disordered" evidence="8">
    <location>
        <begin position="160"/>
        <end position="249"/>
    </location>
</feature>